<feature type="transmembrane region" description="Helical" evidence="1">
    <location>
        <begin position="69"/>
        <end position="90"/>
    </location>
</feature>
<keyword evidence="1" id="KW-0472">Membrane</keyword>
<dbReference type="RefSeq" id="WP_073022731.1">
    <property type="nucleotide sequence ID" value="NZ_FQXU01000022.1"/>
</dbReference>
<feature type="transmembrane region" description="Helical" evidence="1">
    <location>
        <begin position="36"/>
        <end position="57"/>
    </location>
</feature>
<evidence type="ECO:0000313" key="2">
    <source>
        <dbReference type="EMBL" id="SHI85035.1"/>
    </source>
</evidence>
<gene>
    <name evidence="2" type="ORF">SAMN02745941_04449</name>
</gene>
<evidence type="ECO:0000313" key="3">
    <source>
        <dbReference type="Proteomes" id="UP000184241"/>
    </source>
</evidence>
<protein>
    <recommendedName>
        <fullName evidence="4">Amino acid permease</fullName>
    </recommendedName>
</protein>
<sequence length="156" mass="17659">MGFSIIGTMIAIAIFIPNLLIIKFPPNNAPKVLKDVGITFTVLERIGQVGCILILVISKNNFEKLTINVWAVFMGLCILIYYFLWGRYVVKGQEYKLLWEPLSFIPIPMAVFPVGAFLFAAFLGKSIWLGILVVFLGIGHFANSWYSYKELKKNHI</sequence>
<organism evidence="2 3">
    <name type="scientific">Clostridium intestinale DSM 6191</name>
    <dbReference type="NCBI Taxonomy" id="1121320"/>
    <lineage>
        <taxon>Bacteria</taxon>
        <taxon>Bacillati</taxon>
        <taxon>Bacillota</taxon>
        <taxon>Clostridia</taxon>
        <taxon>Eubacteriales</taxon>
        <taxon>Clostridiaceae</taxon>
        <taxon>Clostridium</taxon>
    </lineage>
</organism>
<feature type="transmembrane region" description="Helical" evidence="1">
    <location>
        <begin position="6"/>
        <end position="24"/>
    </location>
</feature>
<keyword evidence="1" id="KW-1133">Transmembrane helix</keyword>
<dbReference type="AlphaFoldDB" id="A0A1M6EHT6"/>
<name>A0A1M6EHT6_9CLOT</name>
<accession>A0A1M6EHT6</accession>
<reference evidence="2 3" key="1">
    <citation type="submission" date="2016-11" db="EMBL/GenBank/DDBJ databases">
        <authorList>
            <person name="Jaros S."/>
            <person name="Januszkiewicz K."/>
            <person name="Wedrychowicz H."/>
        </authorList>
    </citation>
    <scope>NUCLEOTIDE SEQUENCE [LARGE SCALE GENOMIC DNA]</scope>
    <source>
        <strain evidence="2 3">DSM 6191</strain>
    </source>
</reference>
<evidence type="ECO:0008006" key="4">
    <source>
        <dbReference type="Google" id="ProtNLM"/>
    </source>
</evidence>
<dbReference type="EMBL" id="FQXU01000022">
    <property type="protein sequence ID" value="SHI85035.1"/>
    <property type="molecule type" value="Genomic_DNA"/>
</dbReference>
<dbReference type="Proteomes" id="UP000184241">
    <property type="component" value="Unassembled WGS sequence"/>
</dbReference>
<proteinExistence type="predicted"/>
<feature type="transmembrane region" description="Helical" evidence="1">
    <location>
        <begin position="127"/>
        <end position="146"/>
    </location>
</feature>
<feature type="transmembrane region" description="Helical" evidence="1">
    <location>
        <begin position="102"/>
        <end position="121"/>
    </location>
</feature>
<keyword evidence="1" id="KW-0812">Transmembrane</keyword>
<evidence type="ECO:0000256" key="1">
    <source>
        <dbReference type="SAM" id="Phobius"/>
    </source>
</evidence>